<dbReference type="EMBL" id="CP048000">
    <property type="protein sequence ID" value="QHQ59433.1"/>
    <property type="molecule type" value="Genomic_DNA"/>
</dbReference>
<organism evidence="8 9">
    <name type="scientific">Anaerocolumna sedimenticola</name>
    <dbReference type="NCBI Taxonomy" id="2696063"/>
    <lineage>
        <taxon>Bacteria</taxon>
        <taxon>Bacillati</taxon>
        <taxon>Bacillota</taxon>
        <taxon>Clostridia</taxon>
        <taxon>Lachnospirales</taxon>
        <taxon>Lachnospiraceae</taxon>
        <taxon>Anaerocolumna</taxon>
    </lineage>
</organism>
<dbReference type="AlphaFoldDB" id="A0A6P1TG91"/>
<evidence type="ECO:0000256" key="4">
    <source>
        <dbReference type="ARBA" id="ARBA00023136"/>
    </source>
</evidence>
<evidence type="ECO:0000256" key="3">
    <source>
        <dbReference type="ARBA" id="ARBA00022989"/>
    </source>
</evidence>
<keyword evidence="8" id="KW-0808">Transferase</keyword>
<dbReference type="PANTHER" id="PTHR48090">
    <property type="entry name" value="UNDECAPRENYL-PHOSPHATE 4-DEOXY-4-FORMAMIDO-L-ARABINOSE TRANSFERASE-RELATED"/>
    <property type="match status" value="1"/>
</dbReference>
<accession>A0A6P1TG91</accession>
<dbReference type="InterPro" id="IPR029044">
    <property type="entry name" value="Nucleotide-diphossugar_trans"/>
</dbReference>
<evidence type="ECO:0000313" key="8">
    <source>
        <dbReference type="EMBL" id="QHQ59433.1"/>
    </source>
</evidence>
<dbReference type="Pfam" id="PF00535">
    <property type="entry name" value="Glycos_transf_2"/>
    <property type="match status" value="1"/>
</dbReference>
<dbReference type="GO" id="GO:0000271">
    <property type="term" value="P:polysaccharide biosynthetic process"/>
    <property type="evidence" value="ECO:0007669"/>
    <property type="project" value="InterPro"/>
</dbReference>
<feature type="domain" description="Glycosyltransferase 2-like" evidence="6">
    <location>
        <begin position="10"/>
        <end position="133"/>
    </location>
</feature>
<keyword evidence="4 5" id="KW-0472">Membrane</keyword>
<keyword evidence="9" id="KW-1185">Reference proteome</keyword>
<feature type="transmembrane region" description="Helical" evidence="5">
    <location>
        <begin position="228"/>
        <end position="254"/>
    </location>
</feature>
<proteinExistence type="predicted"/>
<sequence>MPLKYCMDVAIIPAYNPDEQLPKLVSQLRALGIENIIVVNDGSDERLSHIFRAIEDSVILLSHEINRGKGSAIKTALKYIRNYNKDNHFHEIQGIVLLDADGQHRPEDAMRLLDAVHQKDSGLVLGVRKFKGDIPVKSLFGNTVTKYVFRIISGIWVTDTQTGLRAFSKDLVSMFLKVNGERYEYEMNVLVTCAKQHIKITEVPITTIYHDKNNSCSHFRAIRDSVRIYGNLLAFSGTSFISFLLDYILFFLLAQVFNFTFPKESSIVAANISARIISGAFNYYLNSTFIFRCKENRYKSIVSYIMLACIILFLNTAILYVLYDYIGLNKAIAKLLTEFMLFVISFTVQKFIIFNKISKKGGPHV</sequence>
<dbReference type="Pfam" id="PF04138">
    <property type="entry name" value="GtrA_DPMS_TM"/>
    <property type="match status" value="1"/>
</dbReference>
<dbReference type="Gene3D" id="3.90.550.10">
    <property type="entry name" value="Spore Coat Polysaccharide Biosynthesis Protein SpsA, Chain A"/>
    <property type="match status" value="1"/>
</dbReference>
<keyword evidence="2 5" id="KW-0812">Transmembrane</keyword>
<dbReference type="InterPro" id="IPR007267">
    <property type="entry name" value="GtrA_DPMS_TM"/>
</dbReference>
<dbReference type="SUPFAM" id="SSF53448">
    <property type="entry name" value="Nucleotide-diphospho-sugar transferases"/>
    <property type="match status" value="1"/>
</dbReference>
<dbReference type="InterPro" id="IPR001173">
    <property type="entry name" value="Glyco_trans_2-like"/>
</dbReference>
<evidence type="ECO:0000259" key="7">
    <source>
        <dbReference type="Pfam" id="PF04138"/>
    </source>
</evidence>
<name>A0A6P1TG91_9FIRM</name>
<evidence type="ECO:0000256" key="1">
    <source>
        <dbReference type="ARBA" id="ARBA00004141"/>
    </source>
</evidence>
<dbReference type="KEGG" id="anr:Ana3638_00325"/>
<gene>
    <name evidence="8" type="ORF">Ana3638_00325</name>
</gene>
<keyword evidence="3 5" id="KW-1133">Transmembrane helix</keyword>
<evidence type="ECO:0000259" key="6">
    <source>
        <dbReference type="Pfam" id="PF00535"/>
    </source>
</evidence>
<protein>
    <submittedName>
        <fullName evidence="8">Glycosyltransferase</fullName>
    </submittedName>
</protein>
<comment type="subcellular location">
    <subcellularLocation>
        <location evidence="1">Membrane</location>
        <topology evidence="1">Multi-pass membrane protein</topology>
    </subcellularLocation>
</comment>
<dbReference type="InterPro" id="IPR050256">
    <property type="entry name" value="Glycosyltransferase_2"/>
</dbReference>
<dbReference type="PANTHER" id="PTHR48090:SF7">
    <property type="entry name" value="RFBJ PROTEIN"/>
    <property type="match status" value="1"/>
</dbReference>
<dbReference type="RefSeq" id="WP_161836014.1">
    <property type="nucleotide sequence ID" value="NZ_CP048000.1"/>
</dbReference>
<feature type="domain" description="GtrA/DPMS transmembrane" evidence="7">
    <location>
        <begin position="235"/>
        <end position="354"/>
    </location>
</feature>
<dbReference type="GO" id="GO:0016740">
    <property type="term" value="F:transferase activity"/>
    <property type="evidence" value="ECO:0007669"/>
    <property type="project" value="UniProtKB-KW"/>
</dbReference>
<dbReference type="GO" id="GO:0016020">
    <property type="term" value="C:membrane"/>
    <property type="evidence" value="ECO:0007669"/>
    <property type="project" value="UniProtKB-SubCell"/>
</dbReference>
<dbReference type="CDD" id="cd04179">
    <property type="entry name" value="DPM_DPG-synthase_like"/>
    <property type="match status" value="1"/>
</dbReference>
<feature type="transmembrane region" description="Helical" evidence="5">
    <location>
        <begin position="266"/>
        <end position="285"/>
    </location>
</feature>
<reference evidence="8 9" key="1">
    <citation type="submission" date="2020-01" db="EMBL/GenBank/DDBJ databases">
        <title>Genome analysis of Anaerocolumna sp. CBA3638.</title>
        <authorList>
            <person name="Kim J."/>
            <person name="Roh S.W."/>
        </authorList>
    </citation>
    <scope>NUCLEOTIDE SEQUENCE [LARGE SCALE GENOMIC DNA]</scope>
    <source>
        <strain evidence="8 9">CBA3638</strain>
    </source>
</reference>
<evidence type="ECO:0000256" key="5">
    <source>
        <dbReference type="SAM" id="Phobius"/>
    </source>
</evidence>
<evidence type="ECO:0000256" key="2">
    <source>
        <dbReference type="ARBA" id="ARBA00022692"/>
    </source>
</evidence>
<dbReference type="Proteomes" id="UP000464314">
    <property type="component" value="Chromosome"/>
</dbReference>
<feature type="transmembrane region" description="Helical" evidence="5">
    <location>
        <begin position="301"/>
        <end position="323"/>
    </location>
</feature>
<feature type="transmembrane region" description="Helical" evidence="5">
    <location>
        <begin position="335"/>
        <end position="354"/>
    </location>
</feature>
<evidence type="ECO:0000313" key="9">
    <source>
        <dbReference type="Proteomes" id="UP000464314"/>
    </source>
</evidence>